<dbReference type="EMBL" id="CAEKKB010000007">
    <property type="protein sequence ID" value="CAB4316552.1"/>
    <property type="molecule type" value="Genomic_DNA"/>
</dbReference>
<evidence type="ECO:0000313" key="2">
    <source>
        <dbReference type="EMBL" id="CAB4316552.1"/>
    </source>
</evidence>
<dbReference type="Proteomes" id="UP000507245">
    <property type="component" value="Unassembled WGS sequence"/>
</dbReference>
<sequence>MAPNAPFHSPMRKVIVAVEQNYSRDPNLTGRENKKQPCHNKMKENENTKTNTNKNKNKNLMTNMNMNAKRNVDEGDSHPCFGTPVPLMSLLATKKTTYKRS</sequence>
<name>A0A6J5XWF6_PRUAR</name>
<organism evidence="2 3">
    <name type="scientific">Prunus armeniaca</name>
    <name type="common">Apricot</name>
    <name type="synonym">Armeniaca vulgaris</name>
    <dbReference type="NCBI Taxonomy" id="36596"/>
    <lineage>
        <taxon>Eukaryota</taxon>
        <taxon>Viridiplantae</taxon>
        <taxon>Streptophyta</taxon>
        <taxon>Embryophyta</taxon>
        <taxon>Tracheophyta</taxon>
        <taxon>Spermatophyta</taxon>
        <taxon>Magnoliopsida</taxon>
        <taxon>eudicotyledons</taxon>
        <taxon>Gunneridae</taxon>
        <taxon>Pentapetalae</taxon>
        <taxon>rosids</taxon>
        <taxon>fabids</taxon>
        <taxon>Rosales</taxon>
        <taxon>Rosaceae</taxon>
        <taxon>Amygdaloideae</taxon>
        <taxon>Amygdaleae</taxon>
        <taxon>Prunus</taxon>
    </lineage>
</organism>
<protein>
    <submittedName>
        <fullName evidence="2">Uncharacterized protein</fullName>
    </submittedName>
</protein>
<accession>A0A6J5XWF6</accession>
<feature type="compositionally biased region" description="Basic and acidic residues" evidence="1">
    <location>
        <begin position="31"/>
        <end position="47"/>
    </location>
</feature>
<dbReference type="AlphaFoldDB" id="A0A6J5XWF6"/>
<proteinExistence type="predicted"/>
<keyword evidence="3" id="KW-1185">Reference proteome</keyword>
<feature type="compositionally biased region" description="Low complexity" evidence="1">
    <location>
        <begin position="48"/>
        <end position="59"/>
    </location>
</feature>
<evidence type="ECO:0000313" key="3">
    <source>
        <dbReference type="Proteomes" id="UP000507245"/>
    </source>
</evidence>
<feature type="region of interest" description="Disordered" evidence="1">
    <location>
        <begin position="22"/>
        <end position="59"/>
    </location>
</feature>
<evidence type="ECO:0000256" key="1">
    <source>
        <dbReference type="SAM" id="MobiDB-lite"/>
    </source>
</evidence>
<reference evidence="3" key="1">
    <citation type="journal article" date="2020" name="Genome Biol.">
        <title>Gamete binning: chromosome-level and haplotype-resolved genome assembly enabled by high-throughput single-cell sequencing of gamete genomes.</title>
        <authorList>
            <person name="Campoy J.A."/>
            <person name="Sun H."/>
            <person name="Goel M."/>
            <person name="Jiao W.-B."/>
            <person name="Folz-Donahue K."/>
            <person name="Wang N."/>
            <person name="Rubio M."/>
            <person name="Liu C."/>
            <person name="Kukat C."/>
            <person name="Ruiz D."/>
            <person name="Huettel B."/>
            <person name="Schneeberger K."/>
        </authorList>
    </citation>
    <scope>NUCLEOTIDE SEQUENCE [LARGE SCALE GENOMIC DNA]</scope>
    <source>
        <strain evidence="3">cv. Rojo Pasion</strain>
    </source>
</reference>
<gene>
    <name evidence="2" type="ORF">ORAREDHAP_LOCUS42346</name>
</gene>